<feature type="compositionally biased region" description="Low complexity" evidence="4">
    <location>
        <begin position="239"/>
        <end position="257"/>
    </location>
</feature>
<dbReference type="SUPFAM" id="SSF53822">
    <property type="entry name" value="Periplasmic binding protein-like I"/>
    <property type="match status" value="1"/>
</dbReference>
<dbReference type="InterPro" id="IPR046335">
    <property type="entry name" value="LacI/GalR-like_sensor"/>
</dbReference>
<dbReference type="RefSeq" id="WP_346108081.1">
    <property type="nucleotide sequence ID" value="NZ_BAAAMU010000034.1"/>
</dbReference>
<evidence type="ECO:0000313" key="7">
    <source>
        <dbReference type="Proteomes" id="UP001500064"/>
    </source>
</evidence>
<dbReference type="SMART" id="SM00354">
    <property type="entry name" value="HTH_LACI"/>
    <property type="match status" value="1"/>
</dbReference>
<evidence type="ECO:0000256" key="4">
    <source>
        <dbReference type="SAM" id="MobiDB-lite"/>
    </source>
</evidence>
<dbReference type="InterPro" id="IPR010982">
    <property type="entry name" value="Lambda_DNA-bd_dom_sf"/>
</dbReference>
<dbReference type="EMBL" id="BAAAMU010000034">
    <property type="protein sequence ID" value="GAA1645084.1"/>
    <property type="molecule type" value="Genomic_DNA"/>
</dbReference>
<sequence>MARPTIADIAQRVGVSKGAVSFALNGRPGVSEATRARILEAAREMNWRPHSAARALGGARAEAVGLVIARPASTLGVEPFFAQLLSGLQARLSRQQVAMHLLVVEDSAAEIEVYREWTSAHRVDGFILVDPQVRDPRPAALEELGAPAVVLGGSGGPGPLSSVWADDREAMLSVVDYLAALGHRRIAHVAGLPGFRHTQRRIRALRDSARRLGLTGAVSLPTDYSDAEGAAATRTLLSRGRAGASRPNPRPAARPAARPTAIVYDSDVMALAGLGVAMEMGVRVPDELSVVAFDDSVLTRVTHPAITSLSRDTFALGGQVAEVVLEVIADPGTRRNVKTATPRLVIRGSTAAPH</sequence>
<organism evidence="6 7">
    <name type="scientific">Nonomuraea maheshkhaliensis</name>
    <dbReference type="NCBI Taxonomy" id="419590"/>
    <lineage>
        <taxon>Bacteria</taxon>
        <taxon>Bacillati</taxon>
        <taxon>Actinomycetota</taxon>
        <taxon>Actinomycetes</taxon>
        <taxon>Streptosporangiales</taxon>
        <taxon>Streptosporangiaceae</taxon>
        <taxon>Nonomuraea</taxon>
    </lineage>
</organism>
<evidence type="ECO:0000256" key="1">
    <source>
        <dbReference type="ARBA" id="ARBA00023015"/>
    </source>
</evidence>
<evidence type="ECO:0000256" key="3">
    <source>
        <dbReference type="ARBA" id="ARBA00023163"/>
    </source>
</evidence>
<comment type="caution">
    <text evidence="6">The sequence shown here is derived from an EMBL/GenBank/DDBJ whole genome shotgun (WGS) entry which is preliminary data.</text>
</comment>
<feature type="domain" description="HTH lacI-type" evidence="5">
    <location>
        <begin position="4"/>
        <end position="58"/>
    </location>
</feature>
<dbReference type="PANTHER" id="PTHR30146">
    <property type="entry name" value="LACI-RELATED TRANSCRIPTIONAL REPRESSOR"/>
    <property type="match status" value="1"/>
</dbReference>
<dbReference type="PANTHER" id="PTHR30146:SF155">
    <property type="entry name" value="ALANINE RACEMASE"/>
    <property type="match status" value="1"/>
</dbReference>
<name>A0ABN2FFV8_9ACTN</name>
<keyword evidence="3" id="KW-0804">Transcription</keyword>
<protein>
    <submittedName>
        <fullName evidence="6">LacI family DNA-binding transcriptional regulator</fullName>
    </submittedName>
</protein>
<dbReference type="Gene3D" id="1.10.260.40">
    <property type="entry name" value="lambda repressor-like DNA-binding domains"/>
    <property type="match status" value="1"/>
</dbReference>
<dbReference type="SUPFAM" id="SSF47413">
    <property type="entry name" value="lambda repressor-like DNA-binding domains"/>
    <property type="match status" value="1"/>
</dbReference>
<dbReference type="Pfam" id="PF00356">
    <property type="entry name" value="LacI"/>
    <property type="match status" value="1"/>
</dbReference>
<dbReference type="GO" id="GO:0003677">
    <property type="term" value="F:DNA binding"/>
    <property type="evidence" value="ECO:0007669"/>
    <property type="project" value="UniProtKB-KW"/>
</dbReference>
<evidence type="ECO:0000256" key="2">
    <source>
        <dbReference type="ARBA" id="ARBA00023125"/>
    </source>
</evidence>
<reference evidence="6 7" key="1">
    <citation type="journal article" date="2019" name="Int. J. Syst. Evol. Microbiol.">
        <title>The Global Catalogue of Microorganisms (GCM) 10K type strain sequencing project: providing services to taxonomists for standard genome sequencing and annotation.</title>
        <authorList>
            <consortium name="The Broad Institute Genomics Platform"/>
            <consortium name="The Broad Institute Genome Sequencing Center for Infectious Disease"/>
            <person name="Wu L."/>
            <person name="Ma J."/>
        </authorList>
    </citation>
    <scope>NUCLEOTIDE SEQUENCE [LARGE SCALE GENOMIC DNA]</scope>
    <source>
        <strain evidence="6 7">JCM 13929</strain>
    </source>
</reference>
<dbReference type="Pfam" id="PF13377">
    <property type="entry name" value="Peripla_BP_3"/>
    <property type="match status" value="1"/>
</dbReference>
<accession>A0ABN2FFV8</accession>
<feature type="region of interest" description="Disordered" evidence="4">
    <location>
        <begin position="238"/>
        <end position="257"/>
    </location>
</feature>
<keyword evidence="2 6" id="KW-0238">DNA-binding</keyword>
<evidence type="ECO:0000313" key="6">
    <source>
        <dbReference type="EMBL" id="GAA1645084.1"/>
    </source>
</evidence>
<keyword evidence="7" id="KW-1185">Reference proteome</keyword>
<dbReference type="PROSITE" id="PS00356">
    <property type="entry name" value="HTH_LACI_1"/>
    <property type="match status" value="1"/>
</dbReference>
<dbReference type="PROSITE" id="PS50932">
    <property type="entry name" value="HTH_LACI_2"/>
    <property type="match status" value="1"/>
</dbReference>
<dbReference type="CDD" id="cd06267">
    <property type="entry name" value="PBP1_LacI_sugar_binding-like"/>
    <property type="match status" value="1"/>
</dbReference>
<proteinExistence type="predicted"/>
<dbReference type="Proteomes" id="UP001500064">
    <property type="component" value="Unassembled WGS sequence"/>
</dbReference>
<dbReference type="Gene3D" id="3.40.50.2300">
    <property type="match status" value="2"/>
</dbReference>
<gene>
    <name evidence="6" type="ORF">GCM10009733_047770</name>
</gene>
<dbReference type="InterPro" id="IPR000843">
    <property type="entry name" value="HTH_LacI"/>
</dbReference>
<keyword evidence="1" id="KW-0805">Transcription regulation</keyword>
<evidence type="ECO:0000259" key="5">
    <source>
        <dbReference type="PROSITE" id="PS50932"/>
    </source>
</evidence>
<dbReference type="InterPro" id="IPR028082">
    <property type="entry name" value="Peripla_BP_I"/>
</dbReference>
<dbReference type="CDD" id="cd01392">
    <property type="entry name" value="HTH_LacI"/>
    <property type="match status" value="1"/>
</dbReference>